<sequence>MDDLTIPINFSFFFEPLINVSIYSSALFALYLKRIVEKKTLLVFALCSIPIFLSSSIISKIVAEEYFYPQSLTIISSIIVIILGILLSLSIIKGKETCSLLISLFLLCFIAFGFVNTIFMKGKVVLVLKNDSQIYQSYIETTDTMSKDRKLIYFRAKDILPFFKSELKHEYASIITTKEFNSMSTLHIHYKDGSTAARSRDELDIKDRGLGHVAFIYP</sequence>
<dbReference type="Proteomes" id="UP000014975">
    <property type="component" value="Unassembled WGS sequence"/>
</dbReference>
<gene>
    <name evidence="2" type="ORF">dsat_2131</name>
</gene>
<organism evidence="2 3">
    <name type="scientific">Alkalidesulfovibrio alkalitolerans DSM 16529</name>
    <dbReference type="NCBI Taxonomy" id="1121439"/>
    <lineage>
        <taxon>Bacteria</taxon>
        <taxon>Pseudomonadati</taxon>
        <taxon>Thermodesulfobacteriota</taxon>
        <taxon>Desulfovibrionia</taxon>
        <taxon>Desulfovibrionales</taxon>
        <taxon>Desulfovibrionaceae</taxon>
        <taxon>Alkalidesulfovibrio</taxon>
    </lineage>
</organism>
<evidence type="ECO:0000313" key="2">
    <source>
        <dbReference type="EMBL" id="EPR35430.1"/>
    </source>
</evidence>
<name>S7TFQ5_9BACT</name>
<reference evidence="2 3" key="1">
    <citation type="journal article" date="2013" name="Genome Announc.">
        <title>Draft genome sequences for three mercury-methylating, sulfate-reducing bacteria.</title>
        <authorList>
            <person name="Brown S.D."/>
            <person name="Hurt R.A.Jr."/>
            <person name="Gilmour C.C."/>
            <person name="Elias D.A."/>
        </authorList>
    </citation>
    <scope>NUCLEOTIDE SEQUENCE [LARGE SCALE GENOMIC DNA]</scope>
    <source>
        <strain evidence="2 3">DSM 16529</strain>
    </source>
</reference>
<feature type="transmembrane region" description="Helical" evidence="1">
    <location>
        <begin position="99"/>
        <end position="120"/>
    </location>
</feature>
<accession>S7TFQ5</accession>
<keyword evidence="1" id="KW-0812">Transmembrane</keyword>
<dbReference type="EMBL" id="ATHI01000004">
    <property type="protein sequence ID" value="EPR35430.1"/>
    <property type="molecule type" value="Genomic_DNA"/>
</dbReference>
<feature type="transmembrane region" description="Helical" evidence="1">
    <location>
        <begin position="74"/>
        <end position="92"/>
    </location>
</feature>
<protein>
    <submittedName>
        <fullName evidence="2">Uncharacterized protein</fullName>
    </submittedName>
</protein>
<feature type="transmembrane region" description="Helical" evidence="1">
    <location>
        <begin position="12"/>
        <end position="32"/>
    </location>
</feature>
<comment type="caution">
    <text evidence="2">The sequence shown here is derived from an EMBL/GenBank/DDBJ whole genome shotgun (WGS) entry which is preliminary data.</text>
</comment>
<keyword evidence="3" id="KW-1185">Reference proteome</keyword>
<dbReference type="RefSeq" id="WP_020886017.1">
    <property type="nucleotide sequence ID" value="NZ_ATHI01000004.1"/>
</dbReference>
<feature type="transmembrane region" description="Helical" evidence="1">
    <location>
        <begin position="41"/>
        <end position="62"/>
    </location>
</feature>
<evidence type="ECO:0000256" key="1">
    <source>
        <dbReference type="SAM" id="Phobius"/>
    </source>
</evidence>
<keyword evidence="1" id="KW-0472">Membrane</keyword>
<keyword evidence="1" id="KW-1133">Transmembrane helix</keyword>
<evidence type="ECO:0000313" key="3">
    <source>
        <dbReference type="Proteomes" id="UP000014975"/>
    </source>
</evidence>
<proteinExistence type="predicted"/>
<dbReference type="AlphaFoldDB" id="S7TFQ5"/>
<dbReference type="STRING" id="1121439.dsat_2131"/>